<evidence type="ECO:0000313" key="1">
    <source>
        <dbReference type="EMBL" id="CAG7729012.1"/>
    </source>
</evidence>
<protein>
    <submittedName>
        <fullName evidence="1">Uncharacterized protein</fullName>
    </submittedName>
</protein>
<dbReference type="Proteomes" id="UP000708208">
    <property type="component" value="Unassembled WGS sequence"/>
</dbReference>
<dbReference type="EMBL" id="CAJVCH010172024">
    <property type="protein sequence ID" value="CAG7729012.1"/>
    <property type="molecule type" value="Genomic_DNA"/>
</dbReference>
<proteinExistence type="predicted"/>
<evidence type="ECO:0000313" key="2">
    <source>
        <dbReference type="Proteomes" id="UP000708208"/>
    </source>
</evidence>
<keyword evidence="2" id="KW-1185">Reference proteome</keyword>
<accession>A0A8J2JYP2</accession>
<comment type="caution">
    <text evidence="1">The sequence shown here is derived from an EMBL/GenBank/DDBJ whole genome shotgun (WGS) entry which is preliminary data.</text>
</comment>
<name>A0A8J2JYP2_9HEXA</name>
<sequence length="103" mass="12060">MDKEGKEKSLKCATFFCYEGVEIQVYEDDLSWWWSGQSPEEKRDLTVDLRLYDVEDVAPTIKMWKMGITPGKLTPRAPQFWFMVESMVKYAEGTKSVKHIQSE</sequence>
<gene>
    <name evidence="1" type="ORF">AFUS01_LOCUS17753</name>
</gene>
<organism evidence="1 2">
    <name type="scientific">Allacma fusca</name>
    <dbReference type="NCBI Taxonomy" id="39272"/>
    <lineage>
        <taxon>Eukaryota</taxon>
        <taxon>Metazoa</taxon>
        <taxon>Ecdysozoa</taxon>
        <taxon>Arthropoda</taxon>
        <taxon>Hexapoda</taxon>
        <taxon>Collembola</taxon>
        <taxon>Symphypleona</taxon>
        <taxon>Sminthuridae</taxon>
        <taxon>Allacma</taxon>
    </lineage>
</organism>
<reference evidence="1" key="1">
    <citation type="submission" date="2021-06" db="EMBL/GenBank/DDBJ databases">
        <authorList>
            <person name="Hodson N. C."/>
            <person name="Mongue J. A."/>
            <person name="Jaron S. K."/>
        </authorList>
    </citation>
    <scope>NUCLEOTIDE SEQUENCE</scope>
</reference>
<dbReference type="AlphaFoldDB" id="A0A8J2JYP2"/>